<dbReference type="OrthoDB" id="4070623at2"/>
<sequence>MQPRAIVTVDGQPVAGAFYERLISLAVADRDGARADTVSMELADGPPAFLALPRRGALVRVQLGYVGAGLRDMGGFTVDQVSGGCLPYSMTITGRSADLRAGKMKERKERHWDHKTLGDIIEEIAGENGLTPVVSGKIGSHVYDWLGQQDESDMHFLQRLAERHNALFTVKEGRLVFVEKGAGAAASGQALATVIITPERVITGTCRYQFADRAKYRKVVAYYQDRDEAKRKEIGVDADPDGEATYRIPEPFASPAEADKAAQAKARELMRGGLTASVSVPGDTSIRAGAPLKFARVRAGLDDEDLIIDTATHRLDKSKGYVTEISGKSKK</sequence>
<dbReference type="Pfam" id="PF05954">
    <property type="entry name" value="Phage_GPD"/>
    <property type="match status" value="1"/>
</dbReference>
<dbReference type="EMBL" id="QAYG01000015">
    <property type="protein sequence ID" value="PTW53932.1"/>
    <property type="molecule type" value="Genomic_DNA"/>
</dbReference>
<dbReference type="Gene3D" id="3.55.50.10">
    <property type="entry name" value="Baseplate protein-like domains"/>
    <property type="match status" value="1"/>
</dbReference>
<dbReference type="SUPFAM" id="SSF69279">
    <property type="entry name" value="Phage tail proteins"/>
    <property type="match status" value="1"/>
</dbReference>
<evidence type="ECO:0000313" key="2">
    <source>
        <dbReference type="Proteomes" id="UP000244081"/>
    </source>
</evidence>
<gene>
    <name evidence="1" type="ORF">C8N35_11552</name>
</gene>
<evidence type="ECO:0000313" key="1">
    <source>
        <dbReference type="EMBL" id="PTW53932.1"/>
    </source>
</evidence>
<proteinExistence type="predicted"/>
<dbReference type="AlphaFoldDB" id="A0A2T5UR10"/>
<dbReference type="RefSeq" id="WP_107992064.1">
    <property type="nucleotide sequence ID" value="NZ_QAYG01000015.1"/>
</dbReference>
<dbReference type="Gene3D" id="4.10.220.110">
    <property type="match status" value="1"/>
</dbReference>
<accession>A0A2T5UR10</accession>
<reference evidence="1 2" key="1">
    <citation type="submission" date="2018-04" db="EMBL/GenBank/DDBJ databases">
        <title>Genomic Encyclopedia of Archaeal and Bacterial Type Strains, Phase II (KMG-II): from individual species to whole genera.</title>
        <authorList>
            <person name="Goeker M."/>
        </authorList>
    </citation>
    <scope>NUCLEOTIDE SEQUENCE [LARGE SCALE GENOMIC DNA]</scope>
    <source>
        <strain evidence="1 2">DSM 23382</strain>
    </source>
</reference>
<name>A0A2T5UR10_9HYPH</name>
<dbReference type="Proteomes" id="UP000244081">
    <property type="component" value="Unassembled WGS sequence"/>
</dbReference>
<protein>
    <recommendedName>
        <fullName evidence="3">Phage protein D</fullName>
    </recommendedName>
</protein>
<dbReference type="Gene3D" id="2.30.110.50">
    <property type="match status" value="1"/>
</dbReference>
<evidence type="ECO:0008006" key="3">
    <source>
        <dbReference type="Google" id="ProtNLM"/>
    </source>
</evidence>
<keyword evidence="2" id="KW-1185">Reference proteome</keyword>
<comment type="caution">
    <text evidence="1">The sequence shown here is derived from an EMBL/GenBank/DDBJ whole genome shotgun (WGS) entry which is preliminary data.</text>
</comment>
<organism evidence="1 2">
    <name type="scientific">Breoghania corrubedonensis</name>
    <dbReference type="NCBI Taxonomy" id="665038"/>
    <lineage>
        <taxon>Bacteria</taxon>
        <taxon>Pseudomonadati</taxon>
        <taxon>Pseudomonadota</taxon>
        <taxon>Alphaproteobacteria</taxon>
        <taxon>Hyphomicrobiales</taxon>
        <taxon>Stappiaceae</taxon>
        <taxon>Breoghania</taxon>
    </lineage>
</organism>